<dbReference type="GO" id="GO:0071555">
    <property type="term" value="P:cell wall organization"/>
    <property type="evidence" value="ECO:0007669"/>
    <property type="project" value="UniProtKB-KW"/>
</dbReference>
<protein>
    <recommendedName>
        <fullName evidence="2">N-acetylmuramoyl-L-alanine amidase</fullName>
        <ecNumber evidence="2">3.5.1.28</ecNumber>
    </recommendedName>
</protein>
<feature type="domain" description="N-acetylmuramoyl-L-alanine amidase" evidence="5">
    <location>
        <begin position="11"/>
        <end position="165"/>
    </location>
</feature>
<evidence type="ECO:0000313" key="7">
    <source>
        <dbReference type="Proteomes" id="UP000005244"/>
    </source>
</evidence>
<dbReference type="GO" id="GO:0009254">
    <property type="term" value="P:peptidoglycan turnover"/>
    <property type="evidence" value="ECO:0007669"/>
    <property type="project" value="TreeGrafter"/>
</dbReference>
<keyword evidence="4" id="KW-0961">Cell wall biogenesis/degradation</keyword>
<keyword evidence="7" id="KW-1185">Reference proteome</keyword>
<dbReference type="EC" id="3.5.1.28" evidence="2"/>
<accession>J5URC3</accession>
<dbReference type="AlphaFoldDB" id="J5URC3"/>
<gene>
    <name evidence="6" type="ORF">HMPREF1143_1225</name>
</gene>
<dbReference type="GO" id="GO:0008745">
    <property type="term" value="F:N-acetylmuramoyl-L-alanine amidase activity"/>
    <property type="evidence" value="ECO:0007669"/>
    <property type="project" value="UniProtKB-EC"/>
</dbReference>
<comment type="catalytic activity">
    <reaction evidence="1">
        <text>Hydrolyzes the link between N-acetylmuramoyl residues and L-amino acid residues in certain cell-wall glycopeptides.</text>
        <dbReference type="EC" id="3.5.1.28"/>
    </reaction>
</comment>
<reference evidence="6 7" key="1">
    <citation type="submission" date="2012-07" db="EMBL/GenBank/DDBJ databases">
        <authorList>
            <person name="Durkin A.S."/>
            <person name="McCorrison J."/>
            <person name="Torralba M."/>
            <person name="Gillis M."/>
            <person name="Methe B."/>
            <person name="Sutton G."/>
            <person name="Nelson K.E."/>
        </authorList>
    </citation>
    <scope>NUCLEOTIDE SEQUENCE [LARGE SCALE GENOMIC DNA]</scope>
    <source>
        <strain evidence="6 7">OBRC8</strain>
    </source>
</reference>
<name>J5URC3_9FIRM</name>
<dbReference type="Pfam" id="PF01510">
    <property type="entry name" value="Amidase_2"/>
    <property type="match status" value="1"/>
</dbReference>
<dbReference type="SUPFAM" id="SSF55846">
    <property type="entry name" value="N-acetylmuramoyl-L-alanine amidase-like"/>
    <property type="match status" value="1"/>
</dbReference>
<evidence type="ECO:0000256" key="2">
    <source>
        <dbReference type="ARBA" id="ARBA00011901"/>
    </source>
</evidence>
<dbReference type="Gene3D" id="3.40.80.10">
    <property type="entry name" value="Peptidoglycan recognition protein-like"/>
    <property type="match status" value="1"/>
</dbReference>
<keyword evidence="3" id="KW-0378">Hydrolase</keyword>
<dbReference type="CDD" id="cd06583">
    <property type="entry name" value="PGRP"/>
    <property type="match status" value="1"/>
</dbReference>
<dbReference type="InterPro" id="IPR036505">
    <property type="entry name" value="Amidase/PGRP_sf"/>
</dbReference>
<dbReference type="InterPro" id="IPR002502">
    <property type="entry name" value="Amidase_domain"/>
</dbReference>
<dbReference type="PANTHER" id="PTHR30417">
    <property type="entry name" value="N-ACETYLMURAMOYL-L-ALANINE AMIDASE AMID"/>
    <property type="match status" value="1"/>
</dbReference>
<dbReference type="Proteomes" id="UP000005244">
    <property type="component" value="Unassembled WGS sequence"/>
</dbReference>
<evidence type="ECO:0000256" key="1">
    <source>
        <dbReference type="ARBA" id="ARBA00001561"/>
    </source>
</evidence>
<comment type="caution">
    <text evidence="6">The sequence shown here is derived from an EMBL/GenBank/DDBJ whole genome shotgun (WGS) entry which is preliminary data.</text>
</comment>
<organism evidence="6 7">
    <name type="scientific">Peptoanaerobacter stomatis</name>
    <dbReference type="NCBI Taxonomy" id="796937"/>
    <lineage>
        <taxon>Bacteria</taxon>
        <taxon>Bacillati</taxon>
        <taxon>Bacillota</taxon>
        <taxon>Clostridia</taxon>
        <taxon>Peptostreptococcales</taxon>
        <taxon>Filifactoraceae</taxon>
        <taxon>Peptoanaerobacter</taxon>
    </lineage>
</organism>
<dbReference type="RefSeq" id="WP_009530235.1">
    <property type="nucleotide sequence ID" value="NZ_ALNK01000005.1"/>
</dbReference>
<dbReference type="InterPro" id="IPR051206">
    <property type="entry name" value="NAMLAA_amidase_2"/>
</dbReference>
<evidence type="ECO:0000256" key="3">
    <source>
        <dbReference type="ARBA" id="ARBA00022801"/>
    </source>
</evidence>
<dbReference type="PANTHER" id="PTHR30417:SF1">
    <property type="entry name" value="N-ACETYLMURAMOYL-L-ALANINE AMIDASE AMID"/>
    <property type="match status" value="1"/>
</dbReference>
<sequence length="200" mass="23201">MNIIKQHLTNNDCYKSATKMNIRGLMIHSVGCNVENPINFIKSWNKAGVYKCVHAFVSTYAIYETLPYNYRGWHCGKGQKGSYNSGYIGIELTEPKSIRYIKGGLFEDTDPIYTKRYVKQTYCLAVEYFAYLCKIFSLNPLKPYTILSHSEAHKLGYASDHSDVEHIWNYVGLTMNNFRKDVNTKLLILKNNRNIERCIR</sequence>
<dbReference type="SMART" id="SM00644">
    <property type="entry name" value="Ami_2"/>
    <property type="match status" value="1"/>
</dbReference>
<dbReference type="EMBL" id="ALNK01000005">
    <property type="protein sequence ID" value="EJU24529.1"/>
    <property type="molecule type" value="Genomic_DNA"/>
</dbReference>
<evidence type="ECO:0000259" key="5">
    <source>
        <dbReference type="SMART" id="SM00644"/>
    </source>
</evidence>
<evidence type="ECO:0000313" key="6">
    <source>
        <dbReference type="EMBL" id="EJU24529.1"/>
    </source>
</evidence>
<proteinExistence type="predicted"/>
<dbReference type="GO" id="GO:0009253">
    <property type="term" value="P:peptidoglycan catabolic process"/>
    <property type="evidence" value="ECO:0007669"/>
    <property type="project" value="InterPro"/>
</dbReference>
<evidence type="ECO:0000256" key="4">
    <source>
        <dbReference type="ARBA" id="ARBA00023316"/>
    </source>
</evidence>